<dbReference type="AlphaFoldDB" id="A0A4U6VIT7"/>
<evidence type="ECO:0000256" key="1">
    <source>
        <dbReference type="SAM" id="MobiDB-lite"/>
    </source>
</evidence>
<dbReference type="Proteomes" id="UP000298652">
    <property type="component" value="Chromosome 3"/>
</dbReference>
<name>A0A4U6VIT7_SETVI</name>
<reference evidence="3" key="1">
    <citation type="submission" date="2019-03" db="EMBL/GenBank/DDBJ databases">
        <title>WGS assembly of Setaria viridis.</title>
        <authorList>
            <person name="Huang P."/>
            <person name="Jenkins J."/>
            <person name="Grimwood J."/>
            <person name="Barry K."/>
            <person name="Healey A."/>
            <person name="Mamidi S."/>
            <person name="Sreedasyam A."/>
            <person name="Shu S."/>
            <person name="Feldman M."/>
            <person name="Wu J."/>
            <person name="Yu Y."/>
            <person name="Chen C."/>
            <person name="Johnson J."/>
            <person name="Rokhsar D."/>
            <person name="Baxter I."/>
            <person name="Schmutz J."/>
            <person name="Brutnell T."/>
            <person name="Kellogg E."/>
        </authorList>
    </citation>
    <scope>NUCLEOTIDE SEQUENCE [LARGE SCALE GENOMIC DNA]</scope>
</reference>
<feature type="chain" id="PRO_5020532392" description="Secreted protein" evidence="2">
    <location>
        <begin position="24"/>
        <end position="65"/>
    </location>
</feature>
<sequence>MRAGSAAAVVGMSVELLAIPSLCLRIALTPTVLPHLLCTTVPRRYPIATSSRPTSPPPGSGGTRN</sequence>
<dbReference type="EMBL" id="CM016554">
    <property type="protein sequence ID" value="TKW28444.1"/>
    <property type="molecule type" value="Genomic_DNA"/>
</dbReference>
<keyword evidence="4" id="KW-1185">Reference proteome</keyword>
<proteinExistence type="predicted"/>
<gene>
    <name evidence="3" type="ORF">SEVIR_3G318203v2</name>
</gene>
<evidence type="ECO:0008006" key="5">
    <source>
        <dbReference type="Google" id="ProtNLM"/>
    </source>
</evidence>
<feature type="signal peptide" evidence="2">
    <location>
        <begin position="1"/>
        <end position="23"/>
    </location>
</feature>
<accession>A0A4U6VIT7</accession>
<protein>
    <recommendedName>
        <fullName evidence="5">Secreted protein</fullName>
    </recommendedName>
</protein>
<evidence type="ECO:0000313" key="3">
    <source>
        <dbReference type="EMBL" id="TKW28444.1"/>
    </source>
</evidence>
<dbReference type="Gramene" id="TKW28444">
    <property type="protein sequence ID" value="TKW28444"/>
    <property type="gene ID" value="SEVIR_3G318203v2"/>
</dbReference>
<feature type="region of interest" description="Disordered" evidence="1">
    <location>
        <begin position="46"/>
        <end position="65"/>
    </location>
</feature>
<keyword evidence="2" id="KW-0732">Signal</keyword>
<evidence type="ECO:0000313" key="4">
    <source>
        <dbReference type="Proteomes" id="UP000298652"/>
    </source>
</evidence>
<evidence type="ECO:0000256" key="2">
    <source>
        <dbReference type="SAM" id="SignalP"/>
    </source>
</evidence>
<organism evidence="3 4">
    <name type="scientific">Setaria viridis</name>
    <name type="common">Green bristlegrass</name>
    <name type="synonym">Setaria italica subsp. viridis</name>
    <dbReference type="NCBI Taxonomy" id="4556"/>
    <lineage>
        <taxon>Eukaryota</taxon>
        <taxon>Viridiplantae</taxon>
        <taxon>Streptophyta</taxon>
        <taxon>Embryophyta</taxon>
        <taxon>Tracheophyta</taxon>
        <taxon>Spermatophyta</taxon>
        <taxon>Magnoliopsida</taxon>
        <taxon>Liliopsida</taxon>
        <taxon>Poales</taxon>
        <taxon>Poaceae</taxon>
        <taxon>PACMAD clade</taxon>
        <taxon>Panicoideae</taxon>
        <taxon>Panicodae</taxon>
        <taxon>Paniceae</taxon>
        <taxon>Cenchrinae</taxon>
        <taxon>Setaria</taxon>
    </lineage>
</organism>